<dbReference type="Proteomes" id="UP000020467">
    <property type="component" value="Unassembled WGS sequence"/>
</dbReference>
<evidence type="ECO:0000256" key="1">
    <source>
        <dbReference type="SAM" id="MobiDB-lite"/>
    </source>
</evidence>
<dbReference type="EMBL" id="JARH01000917">
    <property type="protein sequence ID" value="EXF75281.1"/>
    <property type="molecule type" value="Genomic_DNA"/>
</dbReference>
<reference evidence="2 3" key="1">
    <citation type="submission" date="2014-02" db="EMBL/GenBank/DDBJ databases">
        <title>The genome sequence of Colletotrichum fioriniae PJ7.</title>
        <authorList>
            <person name="Baroncelli R."/>
            <person name="Thon M.R."/>
        </authorList>
    </citation>
    <scope>NUCLEOTIDE SEQUENCE [LARGE SCALE GENOMIC DNA]</scope>
    <source>
        <strain evidence="2 3">PJ7</strain>
    </source>
</reference>
<gene>
    <name evidence="2" type="ORF">CFIO01_12373</name>
</gene>
<dbReference type="HOGENOM" id="CLU_2183739_0_0_1"/>
<comment type="caution">
    <text evidence="2">The sequence shown here is derived from an EMBL/GenBank/DDBJ whole genome shotgun (WGS) entry which is preliminary data.</text>
</comment>
<evidence type="ECO:0000313" key="2">
    <source>
        <dbReference type="EMBL" id="EXF75281.1"/>
    </source>
</evidence>
<evidence type="ECO:0000313" key="3">
    <source>
        <dbReference type="Proteomes" id="UP000020467"/>
    </source>
</evidence>
<accession>A0A010R4Z1</accession>
<organism evidence="2 3">
    <name type="scientific">Colletotrichum fioriniae PJ7</name>
    <dbReference type="NCBI Taxonomy" id="1445577"/>
    <lineage>
        <taxon>Eukaryota</taxon>
        <taxon>Fungi</taxon>
        <taxon>Dikarya</taxon>
        <taxon>Ascomycota</taxon>
        <taxon>Pezizomycotina</taxon>
        <taxon>Sordariomycetes</taxon>
        <taxon>Hypocreomycetidae</taxon>
        <taxon>Glomerellales</taxon>
        <taxon>Glomerellaceae</taxon>
        <taxon>Colletotrichum</taxon>
        <taxon>Colletotrichum acutatum species complex</taxon>
    </lineage>
</organism>
<keyword evidence="3" id="KW-1185">Reference proteome</keyword>
<feature type="region of interest" description="Disordered" evidence="1">
    <location>
        <begin position="1"/>
        <end position="40"/>
    </location>
</feature>
<dbReference type="AlphaFoldDB" id="A0A010R4Z1"/>
<proteinExistence type="predicted"/>
<dbReference type="KEGG" id="cfj:CFIO01_12373"/>
<name>A0A010R4Z1_9PEZI</name>
<protein>
    <submittedName>
        <fullName evidence="2">Uncharacterized protein</fullName>
    </submittedName>
</protein>
<sequence>MPSKNDRPNAQKPPSSTALHVLTPKIPDRGTDSGRNLPSPPLFSSRLCVPASFSFPGHGRGALDPLRLLAAQTPSSTSYQQSFARASRPVDLSGSAQSLAVRCAPLNYA</sequence>